<name>A0A8J3ING7_9CHLR</name>
<evidence type="ECO:0000259" key="3">
    <source>
        <dbReference type="Pfam" id="PF10099"/>
    </source>
</evidence>
<evidence type="ECO:0000313" key="6">
    <source>
        <dbReference type="Proteomes" id="UP000597444"/>
    </source>
</evidence>
<accession>A0A8J3ING7</accession>
<feature type="region of interest" description="Disordered" evidence="1">
    <location>
        <begin position="56"/>
        <end position="103"/>
    </location>
</feature>
<evidence type="ECO:0000259" key="4">
    <source>
        <dbReference type="Pfam" id="PF13240"/>
    </source>
</evidence>
<dbReference type="Pfam" id="PF10099">
    <property type="entry name" value="RskA_C"/>
    <property type="match status" value="1"/>
</dbReference>
<keyword evidence="2" id="KW-1133">Transmembrane helix</keyword>
<feature type="compositionally biased region" description="Pro residues" evidence="1">
    <location>
        <begin position="94"/>
        <end position="103"/>
    </location>
</feature>
<dbReference type="GO" id="GO:0005886">
    <property type="term" value="C:plasma membrane"/>
    <property type="evidence" value="ECO:0007669"/>
    <property type="project" value="InterPro"/>
</dbReference>
<sequence length="476" mass="49672">MHCPNCNAQLEEGSAFCGNCGKQVAPLLARGATVGGDRTEIVQSHEYNNATAAETLYSPSSKPPTPAPPHQQNATYQQSAPGTYQQPTPGNAPFTPPVMPPVPSGRGLNPRTVAFIAIILLLLVLSVSAGVLALNRNTTQTNTGKGGAAATTAPTGQATTGGATADVAGLGSFSDSENSTTSNSTVRITANGLKPPAAGHQYLAWMVDTQNESSIISLGPLVQQPDKSYLVTASTRHTNLIGAGNKLEVTLEPAGKVTVPTGTVVLSGSFPPEALVHIRHLLFHFDTTPQNVGLLVGLREQTQLLQTQAQLLKNNAHNQQAVMCLSQSIIDIVEGQNGTHYQQPTGACQGLNMTEKGDGFGLLGKGYISTASLHASLAATTPDTTATIKTHAGHVRICMDNLTKWTTTIDNDANSLLTNPGDMGKIQEIITLSDHALNGVDLDNDEHVDPVPGEGGAITGYIHGQLMAMLQLRPGA</sequence>
<dbReference type="InterPro" id="IPR018764">
    <property type="entry name" value="RskA_C"/>
</dbReference>
<dbReference type="Proteomes" id="UP000597444">
    <property type="component" value="Unassembled WGS sequence"/>
</dbReference>
<keyword evidence="2" id="KW-0812">Transmembrane</keyword>
<evidence type="ECO:0000256" key="2">
    <source>
        <dbReference type="SAM" id="Phobius"/>
    </source>
</evidence>
<gene>
    <name evidence="5" type="ORF">KSF_039930</name>
</gene>
<protein>
    <recommendedName>
        <fullName evidence="7">Zinc-ribbon domain-containing protein</fullName>
    </recommendedName>
</protein>
<reference evidence="5" key="1">
    <citation type="submission" date="2020-10" db="EMBL/GenBank/DDBJ databases">
        <title>Taxonomic study of unclassified bacteria belonging to the class Ktedonobacteria.</title>
        <authorList>
            <person name="Yabe S."/>
            <person name="Wang C.M."/>
            <person name="Zheng Y."/>
            <person name="Sakai Y."/>
            <person name="Cavaletti L."/>
            <person name="Monciardini P."/>
            <person name="Donadio S."/>
        </authorList>
    </citation>
    <scope>NUCLEOTIDE SEQUENCE</scope>
    <source>
        <strain evidence="5">ID150040</strain>
    </source>
</reference>
<dbReference type="RefSeq" id="WP_220208263.1">
    <property type="nucleotide sequence ID" value="NZ_BNJK01000001.1"/>
</dbReference>
<dbReference type="AlphaFoldDB" id="A0A8J3ING7"/>
<evidence type="ECO:0000256" key="1">
    <source>
        <dbReference type="SAM" id="MobiDB-lite"/>
    </source>
</evidence>
<feature type="domain" description="Anti-sigma K factor RskA C-terminal" evidence="3">
    <location>
        <begin position="122"/>
        <end position="264"/>
    </location>
</feature>
<evidence type="ECO:0008006" key="7">
    <source>
        <dbReference type="Google" id="ProtNLM"/>
    </source>
</evidence>
<evidence type="ECO:0000313" key="5">
    <source>
        <dbReference type="EMBL" id="GHO93945.1"/>
    </source>
</evidence>
<organism evidence="5 6">
    <name type="scientific">Reticulibacter mediterranei</name>
    <dbReference type="NCBI Taxonomy" id="2778369"/>
    <lineage>
        <taxon>Bacteria</taxon>
        <taxon>Bacillati</taxon>
        <taxon>Chloroflexota</taxon>
        <taxon>Ktedonobacteria</taxon>
        <taxon>Ktedonobacterales</taxon>
        <taxon>Reticulibacteraceae</taxon>
        <taxon>Reticulibacter</taxon>
    </lineage>
</organism>
<feature type="region of interest" description="Disordered" evidence="1">
    <location>
        <begin position="138"/>
        <end position="160"/>
    </location>
</feature>
<keyword evidence="2" id="KW-0472">Membrane</keyword>
<dbReference type="EMBL" id="BNJK01000001">
    <property type="protein sequence ID" value="GHO93945.1"/>
    <property type="molecule type" value="Genomic_DNA"/>
</dbReference>
<feature type="compositionally biased region" description="Polar residues" evidence="1">
    <location>
        <begin position="70"/>
        <end position="89"/>
    </location>
</feature>
<dbReference type="InterPro" id="IPR026870">
    <property type="entry name" value="Zinc_ribbon_dom"/>
</dbReference>
<keyword evidence="6" id="KW-1185">Reference proteome</keyword>
<proteinExistence type="predicted"/>
<feature type="transmembrane region" description="Helical" evidence="2">
    <location>
        <begin position="113"/>
        <end position="134"/>
    </location>
</feature>
<comment type="caution">
    <text evidence="5">The sequence shown here is derived from an EMBL/GenBank/DDBJ whole genome shotgun (WGS) entry which is preliminary data.</text>
</comment>
<dbReference type="Pfam" id="PF13240">
    <property type="entry name" value="Zn_Ribbon_1"/>
    <property type="match status" value="1"/>
</dbReference>
<feature type="domain" description="Zinc-ribbon" evidence="4">
    <location>
        <begin position="2"/>
        <end position="23"/>
    </location>
</feature>